<reference evidence="1 2" key="1">
    <citation type="submission" date="2015-09" db="EMBL/GenBank/DDBJ databases">
        <title>Draft genome of the parasitic nematode Teladorsagia circumcincta isolate WARC Sus (inbred).</title>
        <authorList>
            <person name="Mitreva M."/>
        </authorList>
    </citation>
    <scope>NUCLEOTIDE SEQUENCE [LARGE SCALE GENOMIC DNA]</scope>
    <source>
        <strain evidence="1 2">S</strain>
    </source>
</reference>
<accession>A0A2G9TBW7</accession>
<evidence type="ECO:0000313" key="1">
    <source>
        <dbReference type="EMBL" id="PIO55434.1"/>
    </source>
</evidence>
<dbReference type="AlphaFoldDB" id="A0A2G9TBW7"/>
<gene>
    <name evidence="1" type="ORF">TELCIR_23179</name>
</gene>
<keyword evidence="2" id="KW-1185">Reference proteome</keyword>
<dbReference type="EMBL" id="KZ386076">
    <property type="protein sequence ID" value="PIO55434.1"/>
    <property type="molecule type" value="Genomic_DNA"/>
</dbReference>
<sequence length="35" mass="3813">MSLLSAITGSKLLKGKRLKSKSTQSHMAMLMTDAF</sequence>
<dbReference type="Proteomes" id="UP000230423">
    <property type="component" value="Unassembled WGS sequence"/>
</dbReference>
<name>A0A2G9TBW7_TELCI</name>
<evidence type="ECO:0000313" key="2">
    <source>
        <dbReference type="Proteomes" id="UP000230423"/>
    </source>
</evidence>
<protein>
    <submittedName>
        <fullName evidence="1">Uncharacterized protein</fullName>
    </submittedName>
</protein>
<organism evidence="1 2">
    <name type="scientific">Teladorsagia circumcincta</name>
    <name type="common">Brown stomach worm</name>
    <name type="synonym">Ostertagia circumcincta</name>
    <dbReference type="NCBI Taxonomy" id="45464"/>
    <lineage>
        <taxon>Eukaryota</taxon>
        <taxon>Metazoa</taxon>
        <taxon>Ecdysozoa</taxon>
        <taxon>Nematoda</taxon>
        <taxon>Chromadorea</taxon>
        <taxon>Rhabditida</taxon>
        <taxon>Rhabditina</taxon>
        <taxon>Rhabditomorpha</taxon>
        <taxon>Strongyloidea</taxon>
        <taxon>Trichostrongylidae</taxon>
        <taxon>Teladorsagia</taxon>
    </lineage>
</organism>
<proteinExistence type="predicted"/>